<dbReference type="InterPro" id="IPR001134">
    <property type="entry name" value="Netrin_domain"/>
</dbReference>
<evidence type="ECO:0000313" key="6">
    <source>
        <dbReference type="EMBL" id="EDO47794.1"/>
    </source>
</evidence>
<keyword evidence="2" id="KW-0964">Secreted</keyword>
<dbReference type="PANTHER" id="PTHR11844:SF33">
    <property type="entry name" value="TISSUE INHIBITOR OF METALLOPROTEINASE"/>
    <property type="match status" value="1"/>
</dbReference>
<dbReference type="SUPFAM" id="SSF50242">
    <property type="entry name" value="TIMP-like"/>
    <property type="match status" value="1"/>
</dbReference>
<evidence type="ECO:0000256" key="1">
    <source>
        <dbReference type="ARBA" id="ARBA00004613"/>
    </source>
</evidence>
<feature type="domain" description="NTR" evidence="5">
    <location>
        <begin position="1"/>
        <end position="127"/>
    </location>
</feature>
<dbReference type="GO" id="GO:0051045">
    <property type="term" value="P:negative regulation of membrane protein ectodomain proteolysis"/>
    <property type="evidence" value="ECO:0000318"/>
    <property type="project" value="GO_Central"/>
</dbReference>
<evidence type="ECO:0000256" key="3">
    <source>
        <dbReference type="ARBA" id="ARBA00023157"/>
    </source>
</evidence>
<dbReference type="GO" id="GO:0005615">
    <property type="term" value="C:extracellular space"/>
    <property type="evidence" value="ECO:0000318"/>
    <property type="project" value="GO_Central"/>
</dbReference>
<dbReference type="InParanoid" id="A7RL40"/>
<dbReference type="InterPro" id="IPR008993">
    <property type="entry name" value="TIMP-like_OB-fold"/>
</dbReference>
<feature type="disulfide bond" evidence="4">
    <location>
        <begin position="129"/>
        <end position="174"/>
    </location>
</feature>
<dbReference type="GO" id="GO:0031012">
    <property type="term" value="C:extracellular matrix"/>
    <property type="evidence" value="ECO:0000318"/>
    <property type="project" value="GO_Central"/>
</dbReference>
<sequence>MDHVLSSNLSAKYLNAATIKGKILGKIRKEGPGMKSAAVSVSHVFKGLNQLLTSENAEVFGQIVFQVRLYYPVNCPLDVQEGSQYLFTGVITVNGELHTSSCSWHAPWDKLTLTQTKGVQTVYKRNCGCRVDCQRWWLPGCRSCDDRDPWGREIVSSCTYGHMYCALSNDWEKCSWKVLDSGYSKCAGEAVGEVVSKRGRMRTGRS</sequence>
<evidence type="ECO:0000256" key="4">
    <source>
        <dbReference type="PIRSR" id="PIRSR601820-3"/>
    </source>
</evidence>
<dbReference type="AlphaFoldDB" id="A7RL40"/>
<dbReference type="PROSITE" id="PS50189">
    <property type="entry name" value="NTR"/>
    <property type="match status" value="1"/>
</dbReference>
<dbReference type="EMBL" id="DS469517">
    <property type="protein sequence ID" value="EDO47794.1"/>
    <property type="molecule type" value="Genomic_DNA"/>
</dbReference>
<organism evidence="6 7">
    <name type="scientific">Nematostella vectensis</name>
    <name type="common">Starlet sea anemone</name>
    <dbReference type="NCBI Taxonomy" id="45351"/>
    <lineage>
        <taxon>Eukaryota</taxon>
        <taxon>Metazoa</taxon>
        <taxon>Cnidaria</taxon>
        <taxon>Anthozoa</taxon>
        <taxon>Hexacorallia</taxon>
        <taxon>Actiniaria</taxon>
        <taxon>Edwardsiidae</taxon>
        <taxon>Nematostella</taxon>
    </lineage>
</organism>
<dbReference type="FunCoup" id="A7RL40">
    <property type="interactions" value="113"/>
</dbReference>
<proteinExistence type="predicted"/>
<dbReference type="Gene3D" id="2.40.50.120">
    <property type="match status" value="1"/>
</dbReference>
<dbReference type="PANTHER" id="PTHR11844">
    <property type="entry name" value="METALLOPROTEASE INHIBITOR"/>
    <property type="match status" value="1"/>
</dbReference>
<reference evidence="6 7" key="1">
    <citation type="journal article" date="2007" name="Science">
        <title>Sea anemone genome reveals ancestral eumetazoan gene repertoire and genomic organization.</title>
        <authorList>
            <person name="Putnam N.H."/>
            <person name="Srivastava M."/>
            <person name="Hellsten U."/>
            <person name="Dirks B."/>
            <person name="Chapman J."/>
            <person name="Salamov A."/>
            <person name="Terry A."/>
            <person name="Shapiro H."/>
            <person name="Lindquist E."/>
            <person name="Kapitonov V.V."/>
            <person name="Jurka J."/>
            <person name="Genikhovich G."/>
            <person name="Grigoriev I.V."/>
            <person name="Lucas S.M."/>
            <person name="Steele R.E."/>
            <person name="Finnerty J.R."/>
            <person name="Technau U."/>
            <person name="Martindale M.Q."/>
            <person name="Rokhsar D.S."/>
        </authorList>
    </citation>
    <scope>NUCLEOTIDE SEQUENCE [LARGE SCALE GENOMIC DNA]</scope>
    <source>
        <strain evidence="7">CH2 X CH6</strain>
    </source>
</reference>
<dbReference type="HOGENOM" id="CLU_084029_0_0_1"/>
<dbReference type="SMART" id="SM00206">
    <property type="entry name" value="NTR"/>
    <property type="match status" value="1"/>
</dbReference>
<dbReference type="Pfam" id="PF00965">
    <property type="entry name" value="TIMP"/>
    <property type="match status" value="1"/>
</dbReference>
<keyword evidence="7" id="KW-1185">Reference proteome</keyword>
<dbReference type="GO" id="GO:0008191">
    <property type="term" value="F:metalloendopeptidase inhibitor activity"/>
    <property type="evidence" value="ECO:0000318"/>
    <property type="project" value="GO_Central"/>
</dbReference>
<evidence type="ECO:0000259" key="5">
    <source>
        <dbReference type="PROSITE" id="PS50189"/>
    </source>
</evidence>
<name>A7RL40_NEMVE</name>
<comment type="subcellular location">
    <subcellularLocation>
        <location evidence="1">Secreted</location>
    </subcellularLocation>
</comment>
<gene>
    <name evidence="6" type="ORF">NEMVEDRAFT_v1g198684</name>
</gene>
<keyword evidence="3 4" id="KW-1015">Disulfide bond</keyword>
<dbReference type="Proteomes" id="UP000001593">
    <property type="component" value="Unassembled WGS sequence"/>
</dbReference>
<protein>
    <recommendedName>
        <fullName evidence="5">NTR domain-containing protein</fullName>
    </recommendedName>
</protein>
<dbReference type="PhylomeDB" id="A7RL40"/>
<dbReference type="STRING" id="45351.A7RL40"/>
<accession>A7RL40</accession>
<evidence type="ECO:0000256" key="2">
    <source>
        <dbReference type="ARBA" id="ARBA00022525"/>
    </source>
</evidence>
<dbReference type="InterPro" id="IPR001820">
    <property type="entry name" value="TIMP"/>
</dbReference>
<evidence type="ECO:0000313" key="7">
    <source>
        <dbReference type="Proteomes" id="UP000001593"/>
    </source>
</evidence>